<accession>A0A1Z5R832</accession>
<evidence type="ECO:0000256" key="1">
    <source>
        <dbReference type="ARBA" id="ARBA00006722"/>
    </source>
</evidence>
<keyword evidence="2" id="KW-0929">Antimicrobial</keyword>
<dbReference type="OMA" id="KTCTEMC"/>
<evidence type="ECO:0000256" key="2">
    <source>
        <dbReference type="ARBA" id="ARBA00022529"/>
    </source>
</evidence>
<gene>
    <name evidence="6" type="ORF">SORBI_3007G047050</name>
</gene>
<dbReference type="AlphaFoldDB" id="A0A1Z5R832"/>
<comment type="similarity">
    <text evidence="1">Belongs to the DEFL family.</text>
</comment>
<proteinExistence type="inferred from homology"/>
<evidence type="ECO:0000256" key="3">
    <source>
        <dbReference type="ARBA" id="ARBA00022577"/>
    </source>
</evidence>
<dbReference type="InterPro" id="IPR010851">
    <property type="entry name" value="DEFL"/>
</dbReference>
<feature type="signal peptide" evidence="5">
    <location>
        <begin position="1"/>
        <end position="25"/>
    </location>
</feature>
<evidence type="ECO:0000256" key="4">
    <source>
        <dbReference type="ARBA" id="ARBA00022821"/>
    </source>
</evidence>
<keyword evidence="4" id="KW-0611">Plant defense</keyword>
<dbReference type="Gramene" id="OQU79934">
    <property type="protein sequence ID" value="OQU79934"/>
    <property type="gene ID" value="SORBI_3007G047050"/>
</dbReference>
<sequence length="93" mass="10147">MDSRALFLAVTMVMAMFLSPYPAQGQQKAAGFVVYTHAKNCVNLYGVKCDKKTCTEMCQSQGYVNPVVKCSPPRTRQSSGQCCCFVKCCGETA</sequence>
<dbReference type="EMBL" id="CM000766">
    <property type="protein sequence ID" value="OQU79934.1"/>
    <property type="molecule type" value="Genomic_DNA"/>
</dbReference>
<organism evidence="6 7">
    <name type="scientific">Sorghum bicolor</name>
    <name type="common">Sorghum</name>
    <name type="synonym">Sorghum vulgare</name>
    <dbReference type="NCBI Taxonomy" id="4558"/>
    <lineage>
        <taxon>Eukaryota</taxon>
        <taxon>Viridiplantae</taxon>
        <taxon>Streptophyta</taxon>
        <taxon>Embryophyta</taxon>
        <taxon>Tracheophyta</taxon>
        <taxon>Spermatophyta</taxon>
        <taxon>Magnoliopsida</taxon>
        <taxon>Liliopsida</taxon>
        <taxon>Poales</taxon>
        <taxon>Poaceae</taxon>
        <taxon>PACMAD clade</taxon>
        <taxon>Panicoideae</taxon>
        <taxon>Andropogonodae</taxon>
        <taxon>Andropogoneae</taxon>
        <taxon>Sorghinae</taxon>
        <taxon>Sorghum</taxon>
    </lineage>
</organism>
<dbReference type="GO" id="GO:0031640">
    <property type="term" value="P:killing of cells of another organism"/>
    <property type="evidence" value="ECO:0007669"/>
    <property type="project" value="UniProtKB-KW"/>
</dbReference>
<evidence type="ECO:0000313" key="6">
    <source>
        <dbReference type="EMBL" id="OQU79934.1"/>
    </source>
</evidence>
<evidence type="ECO:0000256" key="5">
    <source>
        <dbReference type="SAM" id="SignalP"/>
    </source>
</evidence>
<reference evidence="6 7" key="1">
    <citation type="journal article" date="2009" name="Nature">
        <title>The Sorghum bicolor genome and the diversification of grasses.</title>
        <authorList>
            <person name="Paterson A.H."/>
            <person name="Bowers J.E."/>
            <person name="Bruggmann R."/>
            <person name="Dubchak I."/>
            <person name="Grimwood J."/>
            <person name="Gundlach H."/>
            <person name="Haberer G."/>
            <person name="Hellsten U."/>
            <person name="Mitros T."/>
            <person name="Poliakov A."/>
            <person name="Schmutz J."/>
            <person name="Spannagl M."/>
            <person name="Tang H."/>
            <person name="Wang X."/>
            <person name="Wicker T."/>
            <person name="Bharti A.K."/>
            <person name="Chapman J."/>
            <person name="Feltus F.A."/>
            <person name="Gowik U."/>
            <person name="Grigoriev I.V."/>
            <person name="Lyons E."/>
            <person name="Maher C.A."/>
            <person name="Martis M."/>
            <person name="Narechania A."/>
            <person name="Otillar R.P."/>
            <person name="Penning B.W."/>
            <person name="Salamov A.A."/>
            <person name="Wang Y."/>
            <person name="Zhang L."/>
            <person name="Carpita N.C."/>
            <person name="Freeling M."/>
            <person name="Gingle A.R."/>
            <person name="Hash C.T."/>
            <person name="Keller B."/>
            <person name="Klein P."/>
            <person name="Kresovich S."/>
            <person name="McCann M.C."/>
            <person name="Ming R."/>
            <person name="Peterson D.G."/>
            <person name="Mehboob-ur-Rahman"/>
            <person name="Ware D."/>
            <person name="Westhoff P."/>
            <person name="Mayer K.F."/>
            <person name="Messing J."/>
            <person name="Rokhsar D.S."/>
        </authorList>
    </citation>
    <scope>NUCLEOTIDE SEQUENCE [LARGE SCALE GENOMIC DNA]</scope>
    <source>
        <strain evidence="7">cv. BTx623</strain>
    </source>
</reference>
<dbReference type="InParanoid" id="A0A1Z5R832"/>
<reference evidence="7" key="2">
    <citation type="journal article" date="2018" name="Plant J.">
        <title>The Sorghum bicolor reference genome: improved assembly, gene annotations, a transcriptome atlas, and signatures of genome organization.</title>
        <authorList>
            <person name="McCormick R.F."/>
            <person name="Truong S.K."/>
            <person name="Sreedasyam A."/>
            <person name="Jenkins J."/>
            <person name="Shu S."/>
            <person name="Sims D."/>
            <person name="Kennedy M."/>
            <person name="Amirebrahimi M."/>
            <person name="Weers B.D."/>
            <person name="McKinley B."/>
            <person name="Mattison A."/>
            <person name="Morishige D.T."/>
            <person name="Grimwood J."/>
            <person name="Schmutz J."/>
            <person name="Mullet J.E."/>
        </authorList>
    </citation>
    <scope>NUCLEOTIDE SEQUENCE [LARGE SCALE GENOMIC DNA]</scope>
    <source>
        <strain evidence="7">cv. BTx623</strain>
    </source>
</reference>
<evidence type="ECO:0008006" key="8">
    <source>
        <dbReference type="Google" id="ProtNLM"/>
    </source>
</evidence>
<protein>
    <recommendedName>
        <fullName evidence="8">Knottin scorpion toxin-like domain-containing protein</fullName>
    </recommendedName>
</protein>
<name>A0A1Z5R832_SORBI</name>
<keyword evidence="3" id="KW-0295">Fungicide</keyword>
<evidence type="ECO:0000313" key="7">
    <source>
        <dbReference type="Proteomes" id="UP000000768"/>
    </source>
</evidence>
<keyword evidence="5" id="KW-0732">Signal</keyword>
<keyword evidence="7" id="KW-1185">Reference proteome</keyword>
<dbReference type="Pfam" id="PF25052">
    <property type="entry name" value="AtDEF-like"/>
    <property type="match status" value="1"/>
</dbReference>
<feature type="chain" id="PRO_5013052002" description="Knottin scorpion toxin-like domain-containing protein" evidence="5">
    <location>
        <begin position="26"/>
        <end position="93"/>
    </location>
</feature>
<dbReference type="GO" id="GO:0050832">
    <property type="term" value="P:defense response to fungus"/>
    <property type="evidence" value="ECO:0007669"/>
    <property type="project" value="UniProtKB-KW"/>
</dbReference>
<dbReference type="Proteomes" id="UP000000768">
    <property type="component" value="Chromosome 7"/>
</dbReference>